<dbReference type="EMBL" id="JADWDJ010000001">
    <property type="protein sequence ID" value="KAG5286468.1"/>
    <property type="molecule type" value="Genomic_DNA"/>
</dbReference>
<dbReference type="GO" id="GO:0006955">
    <property type="term" value="P:immune response"/>
    <property type="evidence" value="ECO:0007669"/>
    <property type="project" value="InterPro"/>
</dbReference>
<proteinExistence type="inferred from homology"/>
<feature type="domain" description="Chemokine interleukin-8-like" evidence="6">
    <location>
        <begin position="106"/>
        <end position="167"/>
    </location>
</feature>
<dbReference type="FunFam" id="2.40.50.40:FF:000004">
    <property type="entry name" value="C-X-C motif chemokine"/>
    <property type="match status" value="1"/>
</dbReference>
<dbReference type="Pfam" id="PF00048">
    <property type="entry name" value="IL8"/>
    <property type="match status" value="1"/>
</dbReference>
<dbReference type="InterPro" id="IPR001089">
    <property type="entry name" value="Chemokine_CXC"/>
</dbReference>
<evidence type="ECO:0000259" key="6">
    <source>
        <dbReference type="SMART" id="SM00199"/>
    </source>
</evidence>
<dbReference type="PANTHER" id="PTHR12015:SF198">
    <property type="entry name" value="PLATELET BASIC PROTEIN"/>
    <property type="match status" value="1"/>
</dbReference>
<dbReference type="SMART" id="SM00199">
    <property type="entry name" value="SCY"/>
    <property type="match status" value="1"/>
</dbReference>
<keyword evidence="8" id="KW-1185">Reference proteome</keyword>
<dbReference type="Gene3D" id="2.40.50.40">
    <property type="match status" value="1"/>
</dbReference>
<dbReference type="InterPro" id="IPR033899">
    <property type="entry name" value="CXC_Chemokine_domain"/>
</dbReference>
<evidence type="ECO:0000256" key="5">
    <source>
        <dbReference type="ARBA" id="ARBA00054901"/>
    </source>
</evidence>
<dbReference type="Proteomes" id="UP000823561">
    <property type="component" value="Chromosome 1"/>
</dbReference>
<organism evidence="7 8">
    <name type="scientific">Alosa alosa</name>
    <name type="common">allis shad</name>
    <dbReference type="NCBI Taxonomy" id="278164"/>
    <lineage>
        <taxon>Eukaryota</taxon>
        <taxon>Metazoa</taxon>
        <taxon>Chordata</taxon>
        <taxon>Craniata</taxon>
        <taxon>Vertebrata</taxon>
        <taxon>Euteleostomi</taxon>
        <taxon>Actinopterygii</taxon>
        <taxon>Neopterygii</taxon>
        <taxon>Teleostei</taxon>
        <taxon>Clupei</taxon>
        <taxon>Clupeiformes</taxon>
        <taxon>Clupeoidei</taxon>
        <taxon>Clupeidae</taxon>
        <taxon>Alosa</taxon>
    </lineage>
</organism>
<dbReference type="PANTHER" id="PTHR12015">
    <property type="entry name" value="SMALL INDUCIBLE CYTOKINE A"/>
    <property type="match status" value="1"/>
</dbReference>
<dbReference type="PRINTS" id="PR00437">
    <property type="entry name" value="SMALLCYTKCXC"/>
</dbReference>
<dbReference type="SUPFAM" id="SSF54117">
    <property type="entry name" value="Interleukin 8-like chemokines"/>
    <property type="match status" value="1"/>
</dbReference>
<evidence type="ECO:0000256" key="3">
    <source>
        <dbReference type="ARBA" id="ARBA00022514"/>
    </source>
</evidence>
<sequence length="173" mass="19361">PDFIIAKSRLDSLPRLSLKRSLLSATFKTQGHRQRGRRHTPLPALPAQKITTATTSTVTYQCYFSLGKSLLKAFGKMSRIFIVIFATFLAITTMSEGMSLRGLGVEPRCRCIETESRRIGKLIESVELFPPTPHCEDTEIIATLKGTAQEICLDTKAPWVKKVIEKILSNRKP</sequence>
<comment type="caution">
    <text evidence="7">The sequence shown here is derived from an EMBL/GenBank/DDBJ whole genome shotgun (WGS) entry which is preliminary data.</text>
</comment>
<dbReference type="GO" id="GO:0005615">
    <property type="term" value="C:extracellular space"/>
    <property type="evidence" value="ECO:0007669"/>
    <property type="project" value="UniProtKB-KW"/>
</dbReference>
<evidence type="ECO:0000256" key="2">
    <source>
        <dbReference type="ARBA" id="ARBA00010665"/>
    </source>
</evidence>
<dbReference type="CDD" id="cd00273">
    <property type="entry name" value="Chemokine_CXC"/>
    <property type="match status" value="1"/>
</dbReference>
<name>A0AAV6HH01_9TELE</name>
<reference evidence="7 8" key="1">
    <citation type="submission" date="2020-10" db="EMBL/GenBank/DDBJ databases">
        <title>Chromosome-scale genome assembly of the Allis shad, Alosa alosa.</title>
        <authorList>
            <person name="Margot Z."/>
            <person name="Christophe K."/>
            <person name="Cabau C."/>
            <person name="Louis A."/>
            <person name="Berthelot C."/>
            <person name="Parey E."/>
            <person name="Roest Crollius H."/>
            <person name="Montfort J."/>
            <person name="Robinson-Rechavi M."/>
            <person name="Bucao C."/>
            <person name="Bouchez O."/>
            <person name="Gislard M."/>
            <person name="Lluch J."/>
            <person name="Milhes M."/>
            <person name="Lampietro C."/>
            <person name="Lopez Roques C."/>
            <person name="Donnadieu C."/>
            <person name="Braasch I."/>
            <person name="Desvignes T."/>
            <person name="Postlethwait J."/>
            <person name="Bobe J."/>
            <person name="Guiguen Y."/>
        </authorList>
    </citation>
    <scope>NUCLEOTIDE SEQUENCE [LARGE SCALE GENOMIC DNA]</scope>
    <source>
        <strain evidence="7">M-15738</strain>
        <tissue evidence="7">Blood</tissue>
    </source>
</reference>
<dbReference type="PRINTS" id="PR00436">
    <property type="entry name" value="INTERLEUKIN8"/>
</dbReference>
<keyword evidence="3" id="KW-0202">Cytokine</keyword>
<protein>
    <recommendedName>
        <fullName evidence="6">Chemokine interleukin-8-like domain-containing protein</fullName>
    </recommendedName>
</protein>
<dbReference type="AlphaFoldDB" id="A0AAV6HH01"/>
<accession>A0AAV6HH01</accession>
<keyword evidence="4" id="KW-0964">Secreted</keyword>
<evidence type="ECO:0000313" key="7">
    <source>
        <dbReference type="EMBL" id="KAG5286468.1"/>
    </source>
</evidence>
<gene>
    <name evidence="7" type="ORF">AALO_G00015170</name>
</gene>
<feature type="non-terminal residue" evidence="7">
    <location>
        <position position="1"/>
    </location>
</feature>
<dbReference type="GO" id="GO:0008009">
    <property type="term" value="F:chemokine activity"/>
    <property type="evidence" value="ECO:0007669"/>
    <property type="project" value="InterPro"/>
</dbReference>
<dbReference type="InterPro" id="IPR036048">
    <property type="entry name" value="Interleukin_8-like_sf"/>
</dbReference>
<dbReference type="InterPro" id="IPR001811">
    <property type="entry name" value="Chemokine_IL8-like_dom"/>
</dbReference>
<dbReference type="GO" id="GO:0006952">
    <property type="term" value="P:defense response"/>
    <property type="evidence" value="ECO:0007669"/>
    <property type="project" value="InterPro"/>
</dbReference>
<comment type="function">
    <text evidence="5">Ligand for cxcr3.2. Chemotactic for macrophages.</text>
</comment>
<dbReference type="GO" id="GO:0042056">
    <property type="term" value="F:chemoattractant activity"/>
    <property type="evidence" value="ECO:0007669"/>
    <property type="project" value="UniProtKB-ARBA"/>
</dbReference>
<evidence type="ECO:0000256" key="1">
    <source>
        <dbReference type="ARBA" id="ARBA00004613"/>
    </source>
</evidence>
<dbReference type="InterPro" id="IPR039809">
    <property type="entry name" value="Chemokine_b/g/d"/>
</dbReference>
<evidence type="ECO:0000313" key="8">
    <source>
        <dbReference type="Proteomes" id="UP000823561"/>
    </source>
</evidence>
<comment type="subcellular location">
    <subcellularLocation>
        <location evidence="1">Secreted</location>
    </subcellularLocation>
</comment>
<evidence type="ECO:0000256" key="4">
    <source>
        <dbReference type="ARBA" id="ARBA00022525"/>
    </source>
</evidence>
<comment type="similarity">
    <text evidence="2">Belongs to the intercrine alpha (chemokine CxC) family.</text>
</comment>